<dbReference type="InterPro" id="IPR051011">
    <property type="entry name" value="Metal_resp_trans_reg"/>
</dbReference>
<dbReference type="AlphaFoldDB" id="A0A7H1BCD6"/>
<organism evidence="5 6">
    <name type="scientific">Streptomyces xanthii</name>
    <dbReference type="NCBI Taxonomy" id="2768069"/>
    <lineage>
        <taxon>Bacteria</taxon>
        <taxon>Bacillati</taxon>
        <taxon>Actinomycetota</taxon>
        <taxon>Actinomycetes</taxon>
        <taxon>Kitasatosporales</taxon>
        <taxon>Streptomycetaceae</taxon>
        <taxon>Streptomyces</taxon>
    </lineage>
</organism>
<keyword evidence="1" id="KW-0805">Transcription regulation</keyword>
<dbReference type="EMBL" id="CP061281">
    <property type="protein sequence ID" value="QNS06391.1"/>
    <property type="molecule type" value="Genomic_DNA"/>
</dbReference>
<dbReference type="GO" id="GO:0003700">
    <property type="term" value="F:DNA-binding transcription factor activity"/>
    <property type="evidence" value="ECO:0007669"/>
    <property type="project" value="InterPro"/>
</dbReference>
<dbReference type="RefSeq" id="WP_188339074.1">
    <property type="nucleotide sequence ID" value="NZ_CP061281.1"/>
</dbReference>
<feature type="domain" description="HTH arsR-type" evidence="4">
    <location>
        <begin position="258"/>
        <end position="329"/>
    </location>
</feature>
<evidence type="ECO:0000313" key="5">
    <source>
        <dbReference type="EMBL" id="QNS06391.1"/>
    </source>
</evidence>
<dbReference type="Proteomes" id="UP000516428">
    <property type="component" value="Chromosome"/>
</dbReference>
<evidence type="ECO:0000256" key="2">
    <source>
        <dbReference type="ARBA" id="ARBA00023125"/>
    </source>
</evidence>
<reference evidence="5 6" key="1">
    <citation type="submission" date="2020-09" db="EMBL/GenBank/DDBJ databases">
        <title>A novel species.</title>
        <authorList>
            <person name="Gao J."/>
        </authorList>
    </citation>
    <scope>NUCLEOTIDE SEQUENCE [LARGE SCALE GENOMIC DNA]</scope>
    <source>
        <strain evidence="5 6">CRXT-Y-14</strain>
    </source>
</reference>
<protein>
    <submittedName>
        <fullName evidence="5">Winged helix-turn-helix transcriptional regulator</fullName>
    </submittedName>
</protein>
<dbReference type="KEGG" id="sxn:IAG42_24270"/>
<keyword evidence="3" id="KW-0804">Transcription</keyword>
<sequence length="339" mass="35689">MLRIEVTGEDLARLRVAPDTDPLWEIVLSLHLLQNRQAAVVFDPWRREVRAALARSGLTEVTAALTRLSPWAAYFPDFLTPGQGGGGLAEGIEAVLSTPRRRLSAELSEVYAHGPVPPGVRRLAEGDVAALERLGRALRAYHAVAVEPYLPAMRGAVADDRAVRADAALRGGAAGLLESYGPSVALDAGALVAAYPVARRLPLGGRPLTIVPGFFCVVAPVVLADDALDPVLVHPLGPAPGWLARTRAHGSAPPPVSQLIGPTRALVLDALEHPRTTGQLAELLRLTASTASRHATVLREAGLVTSERRGNTVLHRRTPLGDAVMNGGRVGEDVAGGGR</sequence>
<dbReference type="InterPro" id="IPR036388">
    <property type="entry name" value="WH-like_DNA-bd_sf"/>
</dbReference>
<evidence type="ECO:0000256" key="3">
    <source>
        <dbReference type="ARBA" id="ARBA00023163"/>
    </source>
</evidence>
<dbReference type="InterPro" id="IPR001845">
    <property type="entry name" value="HTH_ArsR_DNA-bd_dom"/>
</dbReference>
<proteinExistence type="predicted"/>
<evidence type="ECO:0000259" key="4">
    <source>
        <dbReference type="SMART" id="SM00418"/>
    </source>
</evidence>
<dbReference type="SMART" id="SM00418">
    <property type="entry name" value="HTH_ARSR"/>
    <property type="match status" value="1"/>
</dbReference>
<accession>A0A7H1BCD6</accession>
<keyword evidence="2" id="KW-0238">DNA-binding</keyword>
<dbReference type="InterPro" id="IPR036390">
    <property type="entry name" value="WH_DNA-bd_sf"/>
</dbReference>
<dbReference type="PANTHER" id="PTHR43132:SF8">
    <property type="entry name" value="HTH-TYPE TRANSCRIPTIONAL REGULATOR KMTR"/>
    <property type="match status" value="1"/>
</dbReference>
<dbReference type="GO" id="GO:0003677">
    <property type="term" value="F:DNA binding"/>
    <property type="evidence" value="ECO:0007669"/>
    <property type="project" value="UniProtKB-KW"/>
</dbReference>
<name>A0A7H1BCD6_9ACTN</name>
<dbReference type="Pfam" id="PF01022">
    <property type="entry name" value="HTH_5"/>
    <property type="match status" value="1"/>
</dbReference>
<dbReference type="Gene3D" id="1.10.10.10">
    <property type="entry name" value="Winged helix-like DNA-binding domain superfamily/Winged helix DNA-binding domain"/>
    <property type="match status" value="1"/>
</dbReference>
<dbReference type="SUPFAM" id="SSF46785">
    <property type="entry name" value="Winged helix' DNA-binding domain"/>
    <property type="match status" value="1"/>
</dbReference>
<dbReference type="PANTHER" id="PTHR43132">
    <property type="entry name" value="ARSENICAL RESISTANCE OPERON REPRESSOR ARSR-RELATED"/>
    <property type="match status" value="1"/>
</dbReference>
<evidence type="ECO:0000256" key="1">
    <source>
        <dbReference type="ARBA" id="ARBA00023015"/>
    </source>
</evidence>
<evidence type="ECO:0000313" key="6">
    <source>
        <dbReference type="Proteomes" id="UP000516428"/>
    </source>
</evidence>
<dbReference type="InterPro" id="IPR011991">
    <property type="entry name" value="ArsR-like_HTH"/>
</dbReference>
<gene>
    <name evidence="5" type="ORF">IAG42_24270</name>
</gene>
<dbReference type="CDD" id="cd00090">
    <property type="entry name" value="HTH_ARSR"/>
    <property type="match status" value="1"/>
</dbReference>
<keyword evidence="6" id="KW-1185">Reference proteome</keyword>